<sequence length="50" mass="5197">QAPPSMGFPRQEYWSGLPFPPPGDLPHPGRDPASLASLALAGGFFTTSAT</sequence>
<proteinExistence type="predicted"/>
<organism evidence="2 3">
    <name type="scientific">Bos mutus</name>
    <name type="common">wild yak</name>
    <dbReference type="NCBI Taxonomy" id="72004"/>
    <lineage>
        <taxon>Eukaryota</taxon>
        <taxon>Metazoa</taxon>
        <taxon>Chordata</taxon>
        <taxon>Craniata</taxon>
        <taxon>Vertebrata</taxon>
        <taxon>Euteleostomi</taxon>
        <taxon>Mammalia</taxon>
        <taxon>Eutheria</taxon>
        <taxon>Laurasiatheria</taxon>
        <taxon>Artiodactyla</taxon>
        <taxon>Ruminantia</taxon>
        <taxon>Pecora</taxon>
        <taxon>Bovidae</taxon>
        <taxon>Bovinae</taxon>
        <taxon>Bos</taxon>
    </lineage>
</organism>
<feature type="non-terminal residue" evidence="2">
    <location>
        <position position="1"/>
    </location>
</feature>
<evidence type="ECO:0000256" key="1">
    <source>
        <dbReference type="SAM" id="MobiDB-lite"/>
    </source>
</evidence>
<reference evidence="2 3" key="1">
    <citation type="journal article" date="2012" name="Nat. Genet.">
        <title>The yak genome and adaptation to life at high altitude.</title>
        <authorList>
            <person name="Qiu Q."/>
            <person name="Zhang G."/>
            <person name="Ma T."/>
            <person name="Qian W."/>
            <person name="Wang J."/>
            <person name="Ye Z."/>
            <person name="Cao C."/>
            <person name="Hu Q."/>
            <person name="Kim J."/>
            <person name="Larkin D.M."/>
            <person name="Auvil L."/>
            <person name="Capitanu B."/>
            <person name="Ma J."/>
            <person name="Lewin H.A."/>
            <person name="Qian X."/>
            <person name="Lang Y."/>
            <person name="Zhou R."/>
            <person name="Wang L."/>
            <person name="Wang K."/>
            <person name="Xia J."/>
            <person name="Liao S."/>
            <person name="Pan S."/>
            <person name="Lu X."/>
            <person name="Hou H."/>
            <person name="Wang Y."/>
            <person name="Zang X."/>
            <person name="Yin Y."/>
            <person name="Ma H."/>
            <person name="Zhang J."/>
            <person name="Wang Z."/>
            <person name="Zhang Y."/>
            <person name="Zhang D."/>
            <person name="Yonezawa T."/>
            <person name="Hasegawa M."/>
            <person name="Zhong Y."/>
            <person name="Liu W."/>
            <person name="Zhang Y."/>
            <person name="Huang Z."/>
            <person name="Zhang S."/>
            <person name="Long R."/>
            <person name="Yang H."/>
            <person name="Wang J."/>
            <person name="Lenstra J.A."/>
            <person name="Cooper D.N."/>
            <person name="Wu Y."/>
            <person name="Wang J."/>
            <person name="Shi P."/>
            <person name="Wang J."/>
            <person name="Liu J."/>
        </authorList>
    </citation>
    <scope>NUCLEOTIDE SEQUENCE [LARGE SCALE GENOMIC DNA]</scope>
    <source>
        <strain evidence="3">yakQH1</strain>
    </source>
</reference>
<dbReference type="EMBL" id="JH881551">
    <property type="protein sequence ID" value="ELR53624.1"/>
    <property type="molecule type" value="Genomic_DNA"/>
</dbReference>
<name>L8IDI7_9CETA</name>
<evidence type="ECO:0000313" key="3">
    <source>
        <dbReference type="Proteomes" id="UP000011080"/>
    </source>
</evidence>
<dbReference type="Proteomes" id="UP000011080">
    <property type="component" value="Unassembled WGS sequence"/>
</dbReference>
<feature type="region of interest" description="Disordered" evidence="1">
    <location>
        <begin position="1"/>
        <end position="32"/>
    </location>
</feature>
<dbReference type="AlphaFoldDB" id="L8IDI7"/>
<protein>
    <submittedName>
        <fullName evidence="2">Uncharacterized protein</fullName>
    </submittedName>
</protein>
<evidence type="ECO:0000313" key="2">
    <source>
        <dbReference type="EMBL" id="ELR53624.1"/>
    </source>
</evidence>
<accession>L8IDI7</accession>
<gene>
    <name evidence="2" type="ORF">M91_05561</name>
</gene>
<feature type="non-terminal residue" evidence="2">
    <location>
        <position position="50"/>
    </location>
</feature>